<dbReference type="Gene3D" id="3.10.105.10">
    <property type="entry name" value="Dipeptide-binding Protein, Domain 3"/>
    <property type="match status" value="1"/>
</dbReference>
<feature type="signal peptide" evidence="5">
    <location>
        <begin position="1"/>
        <end position="21"/>
    </location>
</feature>
<evidence type="ECO:0000313" key="7">
    <source>
        <dbReference type="EMBL" id="MFD1429949.1"/>
    </source>
</evidence>
<dbReference type="PIRSF" id="PIRSF002741">
    <property type="entry name" value="MppA"/>
    <property type="match status" value="1"/>
</dbReference>
<proteinExistence type="inferred from homology"/>
<dbReference type="CDD" id="cd08510">
    <property type="entry name" value="PBP2_Lactococcal_OppA_like"/>
    <property type="match status" value="1"/>
</dbReference>
<dbReference type="Proteomes" id="UP001597196">
    <property type="component" value="Unassembled WGS sequence"/>
</dbReference>
<feature type="compositionally biased region" description="Low complexity" evidence="4">
    <location>
        <begin position="25"/>
        <end position="37"/>
    </location>
</feature>
<evidence type="ECO:0000313" key="8">
    <source>
        <dbReference type="Proteomes" id="UP001597196"/>
    </source>
</evidence>
<comment type="similarity">
    <text evidence="1">Belongs to the bacterial solute-binding protein 5 family.</text>
</comment>
<dbReference type="Gene3D" id="3.40.190.10">
    <property type="entry name" value="Periplasmic binding protein-like II"/>
    <property type="match status" value="1"/>
</dbReference>
<dbReference type="InterPro" id="IPR000914">
    <property type="entry name" value="SBP_5_dom"/>
</dbReference>
<dbReference type="PANTHER" id="PTHR30290">
    <property type="entry name" value="PERIPLASMIC BINDING COMPONENT OF ABC TRANSPORTER"/>
    <property type="match status" value="1"/>
</dbReference>
<keyword evidence="3 5" id="KW-0732">Signal</keyword>
<dbReference type="PANTHER" id="PTHR30290:SF9">
    <property type="entry name" value="OLIGOPEPTIDE-BINDING PROTEIN APPA"/>
    <property type="match status" value="1"/>
</dbReference>
<dbReference type="InterPro" id="IPR039424">
    <property type="entry name" value="SBP_5"/>
</dbReference>
<protein>
    <submittedName>
        <fullName evidence="7">Oligopeptide ABC transporter substrate-binding protein</fullName>
    </submittedName>
</protein>
<feature type="chain" id="PRO_5045182655" evidence="5">
    <location>
        <begin position="22"/>
        <end position="589"/>
    </location>
</feature>
<evidence type="ECO:0000259" key="6">
    <source>
        <dbReference type="Pfam" id="PF00496"/>
    </source>
</evidence>
<dbReference type="EMBL" id="JBHTOC010000008">
    <property type="protein sequence ID" value="MFD1429949.1"/>
    <property type="molecule type" value="Genomic_DNA"/>
</dbReference>
<dbReference type="Pfam" id="PF00496">
    <property type="entry name" value="SBP_bac_5"/>
    <property type="match status" value="1"/>
</dbReference>
<sequence length="589" mass="64945">MNKAKVIGTLMFTSIAAVTLAACGSNSSSSKKTTSSNADTSKIKPYTTNNKKSVSGATFKYGEQSASPFTGIFSNELSVDAVDSDVIQFANESLFKVDDSYAFVKGGAADIKLDDDAKTATITINPKVKWSDGKSLVAKDVEYAYEIIANKGTQSQRYTESLQNIVGMAEYHAGTAKTISGIEMPDGDDGLKVVIHFKQMKPGMNTSGNGFIWESAVPYHYLKGIAFNKLISSDQIRKNPIFYGPYKMTKLVSGQSAEFVPNEYYYGKKPQLAKITFEVVSPNQAPTAAAAAKYDMLAIGPTSYAKVKDSDKVTVIGKDPLSYSYMGFKVGKWDSKTGKNVMNKDAKMNNKSLRLAIAYAMNVKGVAEKLYPDTGSQLATLIPPAFGKWSDSSIKAYPYSLKKAEDLLDKAGYKKGKDGYRTNPDGSKLTINWATISGNQNTELMNKTYMQAWKKIGLHVVYTGGKPMDANAWQDAVMNDASNVDMYDSGWSMSREPSQDDLYSEAAPFNWERFVTAKNTELLKNMNSDKAFDTDYRIDQFHQWQQYMHDQAYVIPTLYIKDLYAVTNRVKGLSLQPTSSWADVSVTSK</sequence>
<feature type="region of interest" description="Disordered" evidence="4">
    <location>
        <begin position="25"/>
        <end position="47"/>
    </location>
</feature>
<evidence type="ECO:0000256" key="3">
    <source>
        <dbReference type="ARBA" id="ARBA00022729"/>
    </source>
</evidence>
<dbReference type="SUPFAM" id="SSF53850">
    <property type="entry name" value="Periplasmic binding protein-like II"/>
    <property type="match status" value="1"/>
</dbReference>
<evidence type="ECO:0000256" key="5">
    <source>
        <dbReference type="SAM" id="SignalP"/>
    </source>
</evidence>
<feature type="domain" description="Solute-binding protein family 5" evidence="6">
    <location>
        <begin position="108"/>
        <end position="503"/>
    </location>
</feature>
<keyword evidence="2" id="KW-0813">Transport</keyword>
<accession>A0ABW4CIK0</accession>
<evidence type="ECO:0000256" key="1">
    <source>
        <dbReference type="ARBA" id="ARBA00005695"/>
    </source>
</evidence>
<dbReference type="PROSITE" id="PS51257">
    <property type="entry name" value="PROKAR_LIPOPROTEIN"/>
    <property type="match status" value="1"/>
</dbReference>
<name>A0ABW4CIK0_9LACO</name>
<evidence type="ECO:0000256" key="2">
    <source>
        <dbReference type="ARBA" id="ARBA00022448"/>
    </source>
</evidence>
<evidence type="ECO:0000256" key="4">
    <source>
        <dbReference type="SAM" id="MobiDB-lite"/>
    </source>
</evidence>
<keyword evidence="8" id="KW-1185">Reference proteome</keyword>
<dbReference type="RefSeq" id="WP_203628158.1">
    <property type="nucleotide sequence ID" value="NZ_BOLQ01000019.1"/>
</dbReference>
<comment type="caution">
    <text evidence="7">The sequence shown here is derived from an EMBL/GenBank/DDBJ whole genome shotgun (WGS) entry which is preliminary data.</text>
</comment>
<reference evidence="8" key="1">
    <citation type="journal article" date="2019" name="Int. J. Syst. Evol. Microbiol.">
        <title>The Global Catalogue of Microorganisms (GCM) 10K type strain sequencing project: providing services to taxonomists for standard genome sequencing and annotation.</title>
        <authorList>
            <consortium name="The Broad Institute Genomics Platform"/>
            <consortium name="The Broad Institute Genome Sequencing Center for Infectious Disease"/>
            <person name="Wu L."/>
            <person name="Ma J."/>
        </authorList>
    </citation>
    <scope>NUCLEOTIDE SEQUENCE [LARGE SCALE GENOMIC DNA]</scope>
    <source>
        <strain evidence="8">CCM 8980</strain>
    </source>
</reference>
<gene>
    <name evidence="7" type="ORF">ACFQ4P_06780</name>
</gene>
<dbReference type="InterPro" id="IPR030678">
    <property type="entry name" value="Peptide/Ni-bd"/>
</dbReference>
<organism evidence="7 8">
    <name type="scientific">Lacticaseibacillus mingshuiensis</name>
    <dbReference type="NCBI Taxonomy" id="2799574"/>
    <lineage>
        <taxon>Bacteria</taxon>
        <taxon>Bacillati</taxon>
        <taxon>Bacillota</taxon>
        <taxon>Bacilli</taxon>
        <taxon>Lactobacillales</taxon>
        <taxon>Lactobacillaceae</taxon>
        <taxon>Lacticaseibacillus</taxon>
    </lineage>
</organism>